<sequence>MIIFYWKLLFNVLVLLTYMVVDISE</sequence>
<dbReference type="AlphaFoldDB" id="A0A0E9PLJ6"/>
<reference evidence="2" key="2">
    <citation type="journal article" date="2015" name="Fish Shellfish Immunol.">
        <title>Early steps in the European eel (Anguilla anguilla)-Vibrio vulnificus interaction in the gills: Role of the RtxA13 toxin.</title>
        <authorList>
            <person name="Callol A."/>
            <person name="Pajuelo D."/>
            <person name="Ebbesson L."/>
            <person name="Teles M."/>
            <person name="MacKenzie S."/>
            <person name="Amaro C."/>
        </authorList>
    </citation>
    <scope>NUCLEOTIDE SEQUENCE</scope>
</reference>
<organism evidence="2">
    <name type="scientific">Anguilla anguilla</name>
    <name type="common">European freshwater eel</name>
    <name type="synonym">Muraena anguilla</name>
    <dbReference type="NCBI Taxonomy" id="7936"/>
    <lineage>
        <taxon>Eukaryota</taxon>
        <taxon>Metazoa</taxon>
        <taxon>Chordata</taxon>
        <taxon>Craniata</taxon>
        <taxon>Vertebrata</taxon>
        <taxon>Euteleostomi</taxon>
        <taxon>Actinopterygii</taxon>
        <taxon>Neopterygii</taxon>
        <taxon>Teleostei</taxon>
        <taxon>Anguilliformes</taxon>
        <taxon>Anguillidae</taxon>
        <taxon>Anguilla</taxon>
    </lineage>
</organism>
<feature type="transmembrane region" description="Helical" evidence="1">
    <location>
        <begin position="6"/>
        <end position="24"/>
    </location>
</feature>
<proteinExistence type="predicted"/>
<dbReference type="EMBL" id="GBXM01103213">
    <property type="protein sequence ID" value="JAH05364.1"/>
    <property type="molecule type" value="Transcribed_RNA"/>
</dbReference>
<protein>
    <submittedName>
        <fullName evidence="2">Uncharacterized protein</fullName>
    </submittedName>
</protein>
<evidence type="ECO:0000313" key="2">
    <source>
        <dbReference type="EMBL" id="JAH05364.1"/>
    </source>
</evidence>
<reference evidence="2" key="1">
    <citation type="submission" date="2014-11" db="EMBL/GenBank/DDBJ databases">
        <authorList>
            <person name="Amaro Gonzalez C."/>
        </authorList>
    </citation>
    <scope>NUCLEOTIDE SEQUENCE</scope>
</reference>
<name>A0A0E9PLJ6_ANGAN</name>
<keyword evidence="1" id="KW-1133">Transmembrane helix</keyword>
<keyword evidence="1" id="KW-0812">Transmembrane</keyword>
<evidence type="ECO:0000256" key="1">
    <source>
        <dbReference type="SAM" id="Phobius"/>
    </source>
</evidence>
<accession>A0A0E9PLJ6</accession>
<keyword evidence="1" id="KW-0472">Membrane</keyword>